<evidence type="ECO:0000256" key="4">
    <source>
        <dbReference type="ARBA" id="ARBA00022801"/>
    </source>
</evidence>
<dbReference type="EMBL" id="DRKW01000025">
    <property type="protein sequence ID" value="HEB73666.1"/>
    <property type="molecule type" value="Genomic_DNA"/>
</dbReference>
<dbReference type="Gene3D" id="3.40.630.10">
    <property type="entry name" value="Zn peptidases"/>
    <property type="match status" value="1"/>
</dbReference>
<keyword evidence="4" id="KW-0378">Hydrolase</keyword>
<keyword evidence="5" id="KW-0464">Manganese</keyword>
<evidence type="ECO:0000256" key="2">
    <source>
        <dbReference type="ARBA" id="ARBA00022438"/>
    </source>
</evidence>
<gene>
    <name evidence="7" type="ORF">ENJ03_00400</name>
</gene>
<dbReference type="InterPro" id="IPR043472">
    <property type="entry name" value="Macro_dom-like"/>
</dbReference>
<dbReference type="SUPFAM" id="SSF52949">
    <property type="entry name" value="Macro domain-like"/>
    <property type="match status" value="1"/>
</dbReference>
<sequence length="391" mass="43136">MEFSLVGKDVLRLKGDVLVVGVYKKQHLTPIAEVVNKAMSSLLKDFLKDIHFEAEAGEAVFMPGHKEVKFKNIVVVGLGEKEKLNPDTIRKAANVGLKKAKELKNKDVYFEVLGEEILGEKSAQFLTEGIILGDYRFKKYKKPNKEEIEIEQVQVLAEKEYKEYIQIGKILAEATNFTREIVNEPGNVVKPMDLANISQKLAQEHGLVCEIYDKNRLEKEGMNGIVAVGQGSEHPPCFIHLVYKGERPQKKVVLIGKGITFDSGGLDLKPEKFMKTMKCDKSGACAVLGIIKAVAELKLNLEIHGLIPTAENMPGGNAFRPDDIIVFKNGKSVEIGNTDAEGRLILADALIYGSNLKPEVMVDMATLTGACMVALGRYTTGIFCSNERLVS</sequence>
<evidence type="ECO:0000259" key="6">
    <source>
        <dbReference type="PROSITE" id="PS00631"/>
    </source>
</evidence>
<dbReference type="Pfam" id="PF02789">
    <property type="entry name" value="Peptidase_M17_N"/>
    <property type="match status" value="1"/>
</dbReference>
<evidence type="ECO:0000313" key="7">
    <source>
        <dbReference type="EMBL" id="HEB73666.1"/>
    </source>
</evidence>
<name>A0A7V1I3D5_DESA2</name>
<keyword evidence="2 7" id="KW-0031">Aminopeptidase</keyword>
<evidence type="ECO:0000256" key="3">
    <source>
        <dbReference type="ARBA" id="ARBA00022670"/>
    </source>
</evidence>
<dbReference type="CDD" id="cd00433">
    <property type="entry name" value="Peptidase_M17"/>
    <property type="match status" value="1"/>
</dbReference>
<dbReference type="InterPro" id="IPR000819">
    <property type="entry name" value="Peptidase_M17_C"/>
</dbReference>
<reference evidence="7" key="1">
    <citation type="journal article" date="2020" name="mSystems">
        <title>Genome- and Community-Level Interaction Insights into Carbon Utilization and Element Cycling Functions of Hydrothermarchaeota in Hydrothermal Sediment.</title>
        <authorList>
            <person name="Zhou Z."/>
            <person name="Liu Y."/>
            <person name="Xu W."/>
            <person name="Pan J."/>
            <person name="Luo Z.H."/>
            <person name="Li M."/>
        </authorList>
    </citation>
    <scope>NUCLEOTIDE SEQUENCE [LARGE SCALE GENOMIC DNA]</scope>
    <source>
        <strain evidence="7">HyVt-45</strain>
    </source>
</reference>
<dbReference type="GO" id="GO:0006508">
    <property type="term" value="P:proteolysis"/>
    <property type="evidence" value="ECO:0007669"/>
    <property type="project" value="UniProtKB-KW"/>
</dbReference>
<feature type="non-terminal residue" evidence="7">
    <location>
        <position position="391"/>
    </location>
</feature>
<dbReference type="PROSITE" id="PS00631">
    <property type="entry name" value="CYTOSOL_AP"/>
    <property type="match status" value="1"/>
</dbReference>
<evidence type="ECO:0000256" key="1">
    <source>
        <dbReference type="ARBA" id="ARBA00009528"/>
    </source>
</evidence>
<dbReference type="PANTHER" id="PTHR11963:SF23">
    <property type="entry name" value="CYTOSOL AMINOPEPTIDASE"/>
    <property type="match status" value="1"/>
</dbReference>
<dbReference type="GO" id="GO:0030145">
    <property type="term" value="F:manganese ion binding"/>
    <property type="evidence" value="ECO:0007669"/>
    <property type="project" value="InterPro"/>
</dbReference>
<dbReference type="Proteomes" id="UP000886268">
    <property type="component" value="Unassembled WGS sequence"/>
</dbReference>
<comment type="caution">
    <text evidence="7">The sequence shown here is derived from an EMBL/GenBank/DDBJ whole genome shotgun (WGS) entry which is preliminary data.</text>
</comment>
<dbReference type="InterPro" id="IPR008283">
    <property type="entry name" value="Peptidase_M17_N"/>
</dbReference>
<dbReference type="InterPro" id="IPR011356">
    <property type="entry name" value="Leucine_aapep/pepB"/>
</dbReference>
<proteinExistence type="inferred from homology"/>
<protein>
    <submittedName>
        <fullName evidence="7">Leucyl aminopeptidase</fullName>
    </submittedName>
</protein>
<dbReference type="GO" id="GO:0005737">
    <property type="term" value="C:cytoplasm"/>
    <property type="evidence" value="ECO:0007669"/>
    <property type="project" value="InterPro"/>
</dbReference>
<organism evidence="7">
    <name type="scientific">Desulfofervidus auxilii</name>
    <dbReference type="NCBI Taxonomy" id="1621989"/>
    <lineage>
        <taxon>Bacteria</taxon>
        <taxon>Pseudomonadati</taxon>
        <taxon>Thermodesulfobacteriota</taxon>
        <taxon>Candidatus Desulfofervidia</taxon>
        <taxon>Candidatus Desulfofervidales</taxon>
        <taxon>Candidatus Desulfofervidaceae</taxon>
        <taxon>Candidatus Desulfofervidus</taxon>
    </lineage>
</organism>
<dbReference type="AlphaFoldDB" id="A0A7V1I3D5"/>
<evidence type="ECO:0000256" key="5">
    <source>
        <dbReference type="ARBA" id="ARBA00023211"/>
    </source>
</evidence>
<keyword evidence="3" id="KW-0645">Protease</keyword>
<dbReference type="Pfam" id="PF00883">
    <property type="entry name" value="Peptidase_M17"/>
    <property type="match status" value="1"/>
</dbReference>
<dbReference type="SUPFAM" id="SSF53187">
    <property type="entry name" value="Zn-dependent exopeptidases"/>
    <property type="match status" value="1"/>
</dbReference>
<dbReference type="PANTHER" id="PTHR11963">
    <property type="entry name" value="LEUCINE AMINOPEPTIDASE-RELATED"/>
    <property type="match status" value="1"/>
</dbReference>
<accession>A0A7V1I3D5</accession>
<dbReference type="PRINTS" id="PR00481">
    <property type="entry name" value="LAMNOPPTDASE"/>
</dbReference>
<comment type="similarity">
    <text evidence="1">Belongs to the peptidase M17 family.</text>
</comment>
<dbReference type="GO" id="GO:0070006">
    <property type="term" value="F:metalloaminopeptidase activity"/>
    <property type="evidence" value="ECO:0007669"/>
    <property type="project" value="InterPro"/>
</dbReference>
<dbReference type="Gene3D" id="3.40.220.10">
    <property type="entry name" value="Leucine Aminopeptidase, subunit E, domain 1"/>
    <property type="match status" value="1"/>
</dbReference>
<feature type="domain" description="Cytosol aminopeptidase" evidence="6">
    <location>
        <begin position="337"/>
        <end position="344"/>
    </location>
</feature>